<dbReference type="InterPro" id="IPR021109">
    <property type="entry name" value="Peptidase_aspartic_dom_sf"/>
</dbReference>
<name>A0AAW1MTX3_SAPOF</name>
<sequence length="478" mass="53292">MREKFFLAFFFPFIFFISFSFSFSLGLQTYVPNSLPKHNSVSPNKSWVAEIQAQNMSKSQNSTIINLALRLDHVDALVSGLSSKELLSLQLERDVARANYMFARTGELGSSFYHSGNLSLDLTGPVMPVYAGYSTRIGIGTSPRYMKVLLDTGSHVNWVQCLPCQKCYGQLDQIFDPTQSSSFWSFTCRSKVCRRFPRSKCIRSTKMCGYQVNYIDGSFSNGEYGSETMTFEGVKFQNVAFGCDHENVDQLGANSGVAGVLALSWSKSSFISQIGDRFGYKFSYCLADRFNSSQSSSIVFGPTWVSPKTVYTPLINKDDLYHVKLEGFSVGGVRVPGLKPKHFKIDFWGRGGVLIDSGTTMTHLTQPAYIALRDAFRAAMRSLKSAPGTSDFDTCYQFPGDDVSQFPVPTVVMHFKDADVSLRANNLLIHVSDLSRYCFAFMGTKSKRSIIGSTRQLGIRVVYDLEQEQIGFDSKTCA</sequence>
<comment type="similarity">
    <text evidence="1">Belongs to the peptidase A1 family.</text>
</comment>
<reference evidence="5" key="1">
    <citation type="submission" date="2024-03" db="EMBL/GenBank/DDBJ databases">
        <title>WGS assembly of Saponaria officinalis var. Norfolk2.</title>
        <authorList>
            <person name="Jenkins J."/>
            <person name="Shu S."/>
            <person name="Grimwood J."/>
            <person name="Barry K."/>
            <person name="Goodstein D."/>
            <person name="Schmutz J."/>
            <person name="Leebens-Mack J."/>
            <person name="Osbourn A."/>
        </authorList>
    </citation>
    <scope>NUCLEOTIDE SEQUENCE [LARGE SCALE GENOMIC DNA]</scope>
    <source>
        <strain evidence="5">JIC</strain>
    </source>
</reference>
<evidence type="ECO:0000313" key="6">
    <source>
        <dbReference type="Proteomes" id="UP001443914"/>
    </source>
</evidence>
<feature type="domain" description="Peptidase A1" evidence="4">
    <location>
        <begin position="133"/>
        <end position="473"/>
    </location>
</feature>
<dbReference type="GO" id="GO:0004190">
    <property type="term" value="F:aspartic-type endopeptidase activity"/>
    <property type="evidence" value="ECO:0007669"/>
    <property type="project" value="InterPro"/>
</dbReference>
<dbReference type="PROSITE" id="PS00141">
    <property type="entry name" value="ASP_PROTEASE"/>
    <property type="match status" value="1"/>
</dbReference>
<evidence type="ECO:0000256" key="2">
    <source>
        <dbReference type="ARBA" id="ARBA00022670"/>
    </source>
</evidence>
<dbReference type="EMBL" id="JBDFQZ010000002">
    <property type="protein sequence ID" value="KAK9749549.1"/>
    <property type="molecule type" value="Genomic_DNA"/>
</dbReference>
<dbReference type="InterPro" id="IPR032861">
    <property type="entry name" value="TAXi_N"/>
</dbReference>
<dbReference type="Pfam" id="PF14543">
    <property type="entry name" value="TAXi_N"/>
    <property type="match status" value="1"/>
</dbReference>
<keyword evidence="2" id="KW-0645">Protease</keyword>
<dbReference type="Gene3D" id="2.40.70.10">
    <property type="entry name" value="Acid Proteases"/>
    <property type="match status" value="2"/>
</dbReference>
<dbReference type="InterPro" id="IPR032799">
    <property type="entry name" value="TAXi_C"/>
</dbReference>
<dbReference type="PANTHER" id="PTHR47967:SF60">
    <property type="entry name" value="PROTEIN ASPARTIC PROTEASE IN GUARD CELL 1-LIKE"/>
    <property type="match status" value="1"/>
</dbReference>
<keyword evidence="6" id="KW-1185">Reference proteome</keyword>
<dbReference type="PANTHER" id="PTHR47967">
    <property type="entry name" value="OS07G0603500 PROTEIN-RELATED"/>
    <property type="match status" value="1"/>
</dbReference>
<accession>A0AAW1MTX3</accession>
<evidence type="ECO:0000313" key="5">
    <source>
        <dbReference type="EMBL" id="KAK9749549.1"/>
    </source>
</evidence>
<protein>
    <recommendedName>
        <fullName evidence="4">Peptidase A1 domain-containing protein</fullName>
    </recommendedName>
</protein>
<dbReference type="Pfam" id="PF14541">
    <property type="entry name" value="TAXi_C"/>
    <property type="match status" value="1"/>
</dbReference>
<evidence type="ECO:0000256" key="1">
    <source>
        <dbReference type="ARBA" id="ARBA00007447"/>
    </source>
</evidence>
<dbReference type="Proteomes" id="UP001443914">
    <property type="component" value="Unassembled WGS sequence"/>
</dbReference>
<dbReference type="InterPro" id="IPR051708">
    <property type="entry name" value="Plant_Aspart_Prot_A1"/>
</dbReference>
<dbReference type="InterPro" id="IPR033121">
    <property type="entry name" value="PEPTIDASE_A1"/>
</dbReference>
<evidence type="ECO:0000259" key="4">
    <source>
        <dbReference type="PROSITE" id="PS51767"/>
    </source>
</evidence>
<dbReference type="GO" id="GO:0006508">
    <property type="term" value="P:proteolysis"/>
    <property type="evidence" value="ECO:0007669"/>
    <property type="project" value="UniProtKB-KW"/>
</dbReference>
<keyword evidence="3" id="KW-0378">Hydrolase</keyword>
<gene>
    <name evidence="5" type="ORF">RND81_02G133900</name>
</gene>
<evidence type="ECO:0000256" key="3">
    <source>
        <dbReference type="ARBA" id="ARBA00022801"/>
    </source>
</evidence>
<dbReference type="SUPFAM" id="SSF50630">
    <property type="entry name" value="Acid proteases"/>
    <property type="match status" value="1"/>
</dbReference>
<dbReference type="PROSITE" id="PS51767">
    <property type="entry name" value="PEPTIDASE_A1"/>
    <property type="match status" value="1"/>
</dbReference>
<organism evidence="5 6">
    <name type="scientific">Saponaria officinalis</name>
    <name type="common">Common soapwort</name>
    <name type="synonym">Lychnis saponaria</name>
    <dbReference type="NCBI Taxonomy" id="3572"/>
    <lineage>
        <taxon>Eukaryota</taxon>
        <taxon>Viridiplantae</taxon>
        <taxon>Streptophyta</taxon>
        <taxon>Embryophyta</taxon>
        <taxon>Tracheophyta</taxon>
        <taxon>Spermatophyta</taxon>
        <taxon>Magnoliopsida</taxon>
        <taxon>eudicotyledons</taxon>
        <taxon>Gunneridae</taxon>
        <taxon>Pentapetalae</taxon>
        <taxon>Caryophyllales</taxon>
        <taxon>Caryophyllaceae</taxon>
        <taxon>Caryophylleae</taxon>
        <taxon>Saponaria</taxon>
    </lineage>
</organism>
<proteinExistence type="inferred from homology"/>
<dbReference type="InterPro" id="IPR001969">
    <property type="entry name" value="Aspartic_peptidase_AS"/>
</dbReference>
<comment type="caution">
    <text evidence="5">The sequence shown here is derived from an EMBL/GenBank/DDBJ whole genome shotgun (WGS) entry which is preliminary data.</text>
</comment>
<dbReference type="AlphaFoldDB" id="A0AAW1MTX3"/>